<dbReference type="Pfam" id="PF01436">
    <property type="entry name" value="NHL"/>
    <property type="match status" value="1"/>
</dbReference>
<organism evidence="6 7">
    <name type="scientific">Mytilus coruscus</name>
    <name type="common">Sea mussel</name>
    <dbReference type="NCBI Taxonomy" id="42192"/>
    <lineage>
        <taxon>Eukaryota</taxon>
        <taxon>Metazoa</taxon>
        <taxon>Spiralia</taxon>
        <taxon>Lophotrochozoa</taxon>
        <taxon>Mollusca</taxon>
        <taxon>Bivalvia</taxon>
        <taxon>Autobranchia</taxon>
        <taxon>Pteriomorphia</taxon>
        <taxon>Mytilida</taxon>
        <taxon>Mytiloidea</taxon>
        <taxon>Mytilidae</taxon>
        <taxon>Mytilinae</taxon>
        <taxon>Mytilus</taxon>
    </lineage>
</organism>
<protein>
    <recommendedName>
        <fullName evidence="5">B box-type domain-containing protein</fullName>
    </recommendedName>
</protein>
<dbReference type="SUPFAM" id="SSF101898">
    <property type="entry name" value="NHL repeat"/>
    <property type="match status" value="1"/>
</dbReference>
<dbReference type="PROSITE" id="PS51125">
    <property type="entry name" value="NHL"/>
    <property type="match status" value="1"/>
</dbReference>
<dbReference type="InterPro" id="IPR001258">
    <property type="entry name" value="NHL_repeat"/>
</dbReference>
<proteinExistence type="predicted"/>
<dbReference type="InterPro" id="IPR011042">
    <property type="entry name" value="6-blade_b-propeller_TolB-like"/>
</dbReference>
<dbReference type="Gene3D" id="2.120.10.30">
    <property type="entry name" value="TolB, C-terminal domain"/>
    <property type="match status" value="1"/>
</dbReference>
<dbReference type="InterPro" id="IPR000315">
    <property type="entry name" value="Znf_B-box"/>
</dbReference>
<evidence type="ECO:0000256" key="1">
    <source>
        <dbReference type="ARBA" id="ARBA00022737"/>
    </source>
</evidence>
<sequence length="648" mass="73863">MKSGHGPLSVQPCVHCRLKDRFQQRIIHRNVLETEHCQGRVMEAYTKITEAELKKDCAPEMCYSKWQLIKHVGFPANKTVEPMETATNILCGICDAQHVTKCADFWCPECDDGLCTECKIHHSFSKSSRHHDVISIENYRKLPTDISSIVHHCTEHEKKFQIYCPHHVQLCCHLCLSTSHKECTGMLSIEEIAKTSKSSGLLESLQKSLEDLTIIINNIVKDKQINLSKIKEQRETIYAGIQQLRERINSHFDKLQQEIVKELNASECDLKMKIDDLLKELKEKSERIAVFQNNILDLKNHASDLQTFIGSKKLEEKIKLEETCLQSLSHDERLKQLSLKYTHNERIENLLQSFTSFGSILRESGPPSVAIKLDKNKQAQIFSANFIPKSVDNVRATLLRKMKMPKGKSTEYNITGCAIFPNGKFIFTDCENHRRLVILNEDCSLDCEVPFSELMPFDVACINDMTVAFTVWDSSEIFIFDLWSKSVKNQIETNKVCFGITYEDGMIYYCNEEHLGVAQLKEGSLTTIAKFDNLMGYVTSSCEMIYFTDYDTNSVFCFNVKGQKIWEYKEKTVLDGPNGVAVDRNGIVYVASENRHCIVAISPDGKKVVNFLSSADGIETPYKIICDNDRDLLLVSGYNGNCALFKII</sequence>
<feature type="coiled-coil region" evidence="4">
    <location>
        <begin position="274"/>
        <end position="301"/>
    </location>
</feature>
<evidence type="ECO:0000259" key="5">
    <source>
        <dbReference type="PROSITE" id="PS50119"/>
    </source>
</evidence>
<dbReference type="PANTHER" id="PTHR25462:SF296">
    <property type="entry name" value="MEIOTIC P26, ISOFORM F"/>
    <property type="match status" value="1"/>
</dbReference>
<feature type="repeat" description="NHL" evidence="3">
    <location>
        <begin position="574"/>
        <end position="604"/>
    </location>
</feature>
<evidence type="ECO:0000313" key="6">
    <source>
        <dbReference type="EMBL" id="CAC5370432.1"/>
    </source>
</evidence>
<dbReference type="GO" id="GO:0008270">
    <property type="term" value="F:zinc ion binding"/>
    <property type="evidence" value="ECO:0007669"/>
    <property type="project" value="UniProtKB-KW"/>
</dbReference>
<dbReference type="PROSITE" id="PS50119">
    <property type="entry name" value="ZF_BBOX"/>
    <property type="match status" value="1"/>
</dbReference>
<keyword evidence="2" id="KW-0862">Zinc</keyword>
<name>A0A6J8AMM4_MYTCO</name>
<dbReference type="EMBL" id="CACVKT020001698">
    <property type="protein sequence ID" value="CAC5370432.1"/>
    <property type="molecule type" value="Genomic_DNA"/>
</dbReference>
<gene>
    <name evidence="6" type="ORF">MCOR_9276</name>
</gene>
<keyword evidence="4" id="KW-0175">Coiled coil</keyword>
<dbReference type="PANTHER" id="PTHR25462">
    <property type="entry name" value="BONUS, ISOFORM C-RELATED"/>
    <property type="match status" value="1"/>
</dbReference>
<accession>A0A6J8AMM4</accession>
<dbReference type="AlphaFoldDB" id="A0A6J8AMM4"/>
<dbReference type="Proteomes" id="UP000507470">
    <property type="component" value="Unassembled WGS sequence"/>
</dbReference>
<evidence type="ECO:0000313" key="7">
    <source>
        <dbReference type="Proteomes" id="UP000507470"/>
    </source>
</evidence>
<feature type="domain" description="B box-type" evidence="5">
    <location>
        <begin position="86"/>
        <end position="136"/>
    </location>
</feature>
<evidence type="ECO:0000256" key="2">
    <source>
        <dbReference type="PROSITE-ProRule" id="PRU00024"/>
    </source>
</evidence>
<evidence type="ECO:0000256" key="4">
    <source>
        <dbReference type="SAM" id="Coils"/>
    </source>
</evidence>
<keyword evidence="1" id="KW-0677">Repeat</keyword>
<keyword evidence="2" id="KW-0479">Metal-binding</keyword>
<evidence type="ECO:0000256" key="3">
    <source>
        <dbReference type="PROSITE-ProRule" id="PRU00504"/>
    </source>
</evidence>
<reference evidence="6 7" key="1">
    <citation type="submission" date="2020-06" db="EMBL/GenBank/DDBJ databases">
        <authorList>
            <person name="Li R."/>
            <person name="Bekaert M."/>
        </authorList>
    </citation>
    <scope>NUCLEOTIDE SEQUENCE [LARGE SCALE GENOMIC DNA]</scope>
    <source>
        <strain evidence="7">wild</strain>
    </source>
</reference>
<keyword evidence="7" id="KW-1185">Reference proteome</keyword>
<dbReference type="CDD" id="cd19757">
    <property type="entry name" value="Bbox1"/>
    <property type="match status" value="1"/>
</dbReference>
<keyword evidence="2" id="KW-0863">Zinc-finger</keyword>
<dbReference type="OrthoDB" id="6054815at2759"/>
<dbReference type="InterPro" id="IPR047153">
    <property type="entry name" value="TRIM45/56/19-like"/>
</dbReference>